<proteinExistence type="predicted"/>
<dbReference type="HOGENOM" id="CLU_3028821_0_0_6"/>
<keyword evidence="2" id="KW-1185">Reference proteome</keyword>
<dbReference type="STRING" id="500637.PROVRUST_06835"/>
<accession>D1P3G4</accession>
<gene>
    <name evidence="1" type="ORF">PROVRUST_06835</name>
</gene>
<dbReference type="EMBL" id="ABXV02000027">
    <property type="protein sequence ID" value="EFB72080.1"/>
    <property type="molecule type" value="Genomic_DNA"/>
</dbReference>
<name>D1P3G4_9GAMM</name>
<comment type="caution">
    <text evidence="1">The sequence shown here is derived from an EMBL/GenBank/DDBJ whole genome shotgun (WGS) entry which is preliminary data.</text>
</comment>
<protein>
    <submittedName>
        <fullName evidence="1">Uncharacterized protein</fullName>
    </submittedName>
</protein>
<sequence length="55" mass="6339">MFIGPSKLGHFSLISIISFIIISRVQINRSPYGTLPFSRSYSQKRDYFGARQIPF</sequence>
<dbReference type="Proteomes" id="UP000005512">
    <property type="component" value="Unassembled WGS sequence"/>
</dbReference>
<evidence type="ECO:0000313" key="2">
    <source>
        <dbReference type="Proteomes" id="UP000005512"/>
    </source>
</evidence>
<reference evidence="1" key="1">
    <citation type="submission" date="2009-12" db="EMBL/GenBank/DDBJ databases">
        <authorList>
            <person name="Weinstock G."/>
            <person name="Sodergren E."/>
            <person name="Clifton S."/>
            <person name="Fulton L."/>
            <person name="Fulton B."/>
            <person name="Courtney L."/>
            <person name="Fronick C."/>
            <person name="Harrison M."/>
            <person name="Strong C."/>
            <person name="Farmer C."/>
            <person name="Delahaunty K."/>
            <person name="Markovic C."/>
            <person name="Hall O."/>
            <person name="Minx P."/>
            <person name="Tomlinson C."/>
            <person name="Mitreva M."/>
            <person name="Nelson J."/>
            <person name="Hou S."/>
            <person name="Wollam A."/>
            <person name="Pepin K.H."/>
            <person name="Johnson M."/>
            <person name="Bhonagiri V."/>
            <person name="Nash W.E."/>
            <person name="Warren W."/>
            <person name="Chinwalla A."/>
            <person name="Mardis E.R."/>
            <person name="Wilson R.K."/>
        </authorList>
    </citation>
    <scope>NUCLEOTIDE SEQUENCE [LARGE SCALE GENOMIC DNA]</scope>
    <source>
        <strain evidence="1">DSM 4541</strain>
    </source>
</reference>
<evidence type="ECO:0000313" key="1">
    <source>
        <dbReference type="EMBL" id="EFB72080.1"/>
    </source>
</evidence>
<organism evidence="1 2">
    <name type="scientific">Providencia rustigianii DSM 4541</name>
    <dbReference type="NCBI Taxonomy" id="500637"/>
    <lineage>
        <taxon>Bacteria</taxon>
        <taxon>Pseudomonadati</taxon>
        <taxon>Pseudomonadota</taxon>
        <taxon>Gammaproteobacteria</taxon>
        <taxon>Enterobacterales</taxon>
        <taxon>Morganellaceae</taxon>
        <taxon>Providencia</taxon>
    </lineage>
</organism>
<dbReference type="AlphaFoldDB" id="D1P3G4"/>